<organism evidence="3 4">
    <name type="scientific">Fusarium oxysporum</name>
    <name type="common">Fusarium vascular wilt</name>
    <dbReference type="NCBI Taxonomy" id="5507"/>
    <lineage>
        <taxon>Eukaryota</taxon>
        <taxon>Fungi</taxon>
        <taxon>Dikarya</taxon>
        <taxon>Ascomycota</taxon>
        <taxon>Pezizomycotina</taxon>
        <taxon>Sordariomycetes</taxon>
        <taxon>Hypocreomycetidae</taxon>
        <taxon>Hypocreales</taxon>
        <taxon>Nectriaceae</taxon>
        <taxon>Fusarium</taxon>
        <taxon>Fusarium oxysporum species complex</taxon>
    </lineage>
</organism>
<comment type="caution">
    <text evidence="3">The sequence shown here is derived from an EMBL/GenBank/DDBJ whole genome shotgun (WGS) entry which is preliminary data.</text>
</comment>
<dbReference type="VEuPathDB" id="FungiDB:HZS61_002259"/>
<dbReference type="Gene3D" id="3.40.50.720">
    <property type="entry name" value="NAD(P)-binding Rossmann-like Domain"/>
    <property type="match status" value="1"/>
</dbReference>
<dbReference type="VEuPathDB" id="FungiDB:FOXG_14227"/>
<dbReference type="PANTHER" id="PTHR42901:SF1">
    <property type="entry name" value="ALCOHOL DEHYDROGENASE"/>
    <property type="match status" value="1"/>
</dbReference>
<proteinExistence type="inferred from homology"/>
<dbReference type="VEuPathDB" id="FungiDB:FOMG_18195"/>
<comment type="similarity">
    <text evidence="1">Belongs to the short-chain dehydrogenases/reductases (SDR) family.</text>
</comment>
<keyword evidence="2" id="KW-0560">Oxidoreductase</keyword>
<evidence type="ECO:0000313" key="3">
    <source>
        <dbReference type="EMBL" id="RKK64641.1"/>
    </source>
</evidence>
<dbReference type="AlphaFoldDB" id="A0A420MAI4"/>
<evidence type="ECO:0000256" key="2">
    <source>
        <dbReference type="ARBA" id="ARBA00023002"/>
    </source>
</evidence>
<dbReference type="PANTHER" id="PTHR42901">
    <property type="entry name" value="ALCOHOL DEHYDROGENASE"/>
    <property type="match status" value="1"/>
</dbReference>
<dbReference type="VEuPathDB" id="FungiDB:FOC4_g10002465"/>
<dbReference type="InterPro" id="IPR036291">
    <property type="entry name" value="NAD(P)-bd_dom_sf"/>
</dbReference>
<dbReference type="InterPro" id="IPR002347">
    <property type="entry name" value="SDR_fam"/>
</dbReference>
<dbReference type="VEuPathDB" id="FungiDB:FOIG_12723"/>
<dbReference type="SUPFAM" id="SSF51735">
    <property type="entry name" value="NAD(P)-binding Rossmann-fold domains"/>
    <property type="match status" value="1"/>
</dbReference>
<dbReference type="PRINTS" id="PR00081">
    <property type="entry name" value="GDHRDH"/>
</dbReference>
<evidence type="ECO:0000256" key="1">
    <source>
        <dbReference type="ARBA" id="ARBA00006484"/>
    </source>
</evidence>
<evidence type="ECO:0000313" key="4">
    <source>
        <dbReference type="Proteomes" id="UP000285084"/>
    </source>
</evidence>
<sequence length="288" mass="31194">MSFGDKLPFISTLHHAPYPAIDPRKPTSSAAGKTILITGGATGIGFATARNFAVAGASTIVLLARREETLQKAASELSAAFPSTQFLTYAASITDEAEIQKVFSSVRQTARNKDVDVLVTCAAFIKVGTPLTGTSLSEVKTTFETNVLGNLIVVKAFLDTPKDEGKVIVDITSYASYMAFPQAGVYGASKAAFSYMMRHVQHEHPDLRVYTLHPGAVWTPAGADIGFTKDMFTDEEDLPAQFIVWLASQEAEFLKGKFLASHWDVTELMANKEAFESDVDLSTIGLRR</sequence>
<reference evidence="3 4" key="1">
    <citation type="journal article" date="2018" name="Sci. Rep.">
        <title>Characterisation of pathogen-specific regions and novel effector candidates in Fusarium oxysporum f. sp. cepae.</title>
        <authorList>
            <person name="Armitage A.D."/>
            <person name="Taylor A."/>
            <person name="Sobczyk M.K."/>
            <person name="Baxter L."/>
            <person name="Greenfield B.P."/>
            <person name="Bates H.J."/>
            <person name="Wilson F."/>
            <person name="Jackson A.C."/>
            <person name="Ott S."/>
            <person name="Harrison R.J."/>
            <person name="Clarkson J.P."/>
        </authorList>
    </citation>
    <scope>NUCLEOTIDE SEQUENCE [LARGE SCALE GENOMIC DNA]</scope>
    <source>
        <strain evidence="3 4">Fo_A13</strain>
    </source>
</reference>
<dbReference type="EMBL" id="MRCX01000505">
    <property type="protein sequence ID" value="RKK64641.1"/>
    <property type="molecule type" value="Genomic_DNA"/>
</dbReference>
<dbReference type="CDD" id="cd05233">
    <property type="entry name" value="SDR_c"/>
    <property type="match status" value="1"/>
</dbReference>
<dbReference type="VEuPathDB" id="FungiDB:FOZG_13607"/>
<dbReference type="Proteomes" id="UP000285084">
    <property type="component" value="Unassembled WGS sequence"/>
</dbReference>
<dbReference type="Pfam" id="PF00106">
    <property type="entry name" value="adh_short"/>
    <property type="match status" value="1"/>
</dbReference>
<evidence type="ECO:0008006" key="5">
    <source>
        <dbReference type="Google" id="ProtNLM"/>
    </source>
</evidence>
<dbReference type="VEuPathDB" id="FungiDB:FOC1_g10006387"/>
<protein>
    <recommendedName>
        <fullName evidence="5">NAD(P)-binding protein</fullName>
    </recommendedName>
</protein>
<accession>A0A420MAI4</accession>
<dbReference type="GO" id="GO:0016491">
    <property type="term" value="F:oxidoreductase activity"/>
    <property type="evidence" value="ECO:0007669"/>
    <property type="project" value="UniProtKB-KW"/>
</dbReference>
<gene>
    <name evidence="3" type="ORF">BFJ69_g16653</name>
</gene>
<name>A0A420MAI4_FUSOX</name>